<sequence>MTVDGPDARTGTGSIGDAIIAAVHRFGDREALVCGTERLTYAQVGDAVARLRGAMEHAGLRPGDTVAQITANRPAQWLTTAACYIAGYRSVTLPPHGLPAEALRARLAAAGPALVVADPSWVADIAEWDIPGRGVIRVADGPAPDGDLPEGWTELRAFTAGQSAGPIGPAAPADTVVRLGYTSGATAAAKAVLLSSGALCGVAVLNLAQADWPARPRVLCAESVAGGFGNMVVPTLMRGGTFVMLETFTAQGFLDAAAEHRPNVLLAMPPALREILAHPEADGVDWSDVGLLIYSGAVLTPAEIDRAHTLFGHVLCGVFGQVEAPKTIAFLAPEDHLSPTRRTSLGLPYAGMTVQVQDLAGKPCPAGVAGEVCVTGPTVTAGYEGATAAGQPFRDGWLRTGDVCRTDQDGYLHYLNRIGDTLDQDGTLLCPTDLEALLETEAGVTSAAVVALPEDNGVLVALTGPVPTAPRTDDVDRIRTCLRAAGVHTVGVLPVAALPRDVMGRVDRRALRARWTDDRRGQVSSDDL</sequence>
<name>A0A0X3XBA2_STRVO</name>
<dbReference type="PANTHER" id="PTHR24096">
    <property type="entry name" value="LONG-CHAIN-FATTY-ACID--COA LIGASE"/>
    <property type="match status" value="1"/>
</dbReference>
<dbReference type="InterPro" id="IPR042099">
    <property type="entry name" value="ANL_N_sf"/>
</dbReference>
<reference evidence="3" key="1">
    <citation type="submission" date="2015-10" db="EMBL/GenBank/DDBJ databases">
        <authorList>
            <person name="Ju K.-S."/>
            <person name="Doroghazi J.R."/>
            <person name="Metcalf W.W."/>
        </authorList>
    </citation>
    <scope>NUCLEOTIDE SEQUENCE [LARGE SCALE GENOMIC DNA]</scope>
    <source>
        <strain evidence="3">NRRL F-8817</strain>
    </source>
</reference>
<organism evidence="2 3">
    <name type="scientific">Streptomyces violaceusniger</name>
    <dbReference type="NCBI Taxonomy" id="68280"/>
    <lineage>
        <taxon>Bacteria</taxon>
        <taxon>Bacillati</taxon>
        <taxon>Actinomycetota</taxon>
        <taxon>Actinomycetes</taxon>
        <taxon>Kitasatosporales</taxon>
        <taxon>Streptomycetaceae</taxon>
        <taxon>Streptomyces</taxon>
        <taxon>Streptomyces violaceusniger group</taxon>
    </lineage>
</organism>
<dbReference type="InterPro" id="IPR045851">
    <property type="entry name" value="AMP-bd_C_sf"/>
</dbReference>
<protein>
    <recommendedName>
        <fullName evidence="1">AMP-dependent synthetase/ligase domain-containing protein</fullName>
    </recommendedName>
</protein>
<dbReference type="Gene3D" id="3.40.50.12780">
    <property type="entry name" value="N-terminal domain of ligase-like"/>
    <property type="match status" value="1"/>
</dbReference>
<evidence type="ECO:0000313" key="2">
    <source>
        <dbReference type="EMBL" id="KUL66409.1"/>
    </source>
</evidence>
<dbReference type="Proteomes" id="UP000053413">
    <property type="component" value="Unassembled WGS sequence"/>
</dbReference>
<dbReference type="AlphaFoldDB" id="A0A0X3XBA2"/>
<evidence type="ECO:0000313" key="3">
    <source>
        <dbReference type="Proteomes" id="UP000053413"/>
    </source>
</evidence>
<dbReference type="EMBL" id="LLZJ01000017">
    <property type="protein sequence ID" value="KUL66409.1"/>
    <property type="molecule type" value="Genomic_DNA"/>
</dbReference>
<accession>A0A0X3XBA2</accession>
<dbReference type="GO" id="GO:0016405">
    <property type="term" value="F:CoA-ligase activity"/>
    <property type="evidence" value="ECO:0007669"/>
    <property type="project" value="TreeGrafter"/>
</dbReference>
<dbReference type="Gene3D" id="3.30.300.30">
    <property type="match status" value="1"/>
</dbReference>
<feature type="domain" description="AMP-dependent synthetase/ligase" evidence="1">
    <location>
        <begin position="22"/>
        <end position="383"/>
    </location>
</feature>
<dbReference type="Pfam" id="PF00501">
    <property type="entry name" value="AMP-binding"/>
    <property type="match status" value="1"/>
</dbReference>
<proteinExistence type="predicted"/>
<dbReference type="SUPFAM" id="SSF56801">
    <property type="entry name" value="Acetyl-CoA synthetase-like"/>
    <property type="match status" value="1"/>
</dbReference>
<dbReference type="InterPro" id="IPR000873">
    <property type="entry name" value="AMP-dep_synth/lig_dom"/>
</dbReference>
<dbReference type="RefSeq" id="WP_059142253.1">
    <property type="nucleotide sequence ID" value="NZ_LLZJ01000017.1"/>
</dbReference>
<comment type="caution">
    <text evidence="2">The sequence shown here is derived from an EMBL/GenBank/DDBJ whole genome shotgun (WGS) entry which is preliminary data.</text>
</comment>
<gene>
    <name evidence="2" type="ORF">ADL28_03525</name>
</gene>
<evidence type="ECO:0000259" key="1">
    <source>
        <dbReference type="Pfam" id="PF00501"/>
    </source>
</evidence>